<keyword evidence="10" id="KW-0407">Ion channel</keyword>
<evidence type="ECO:0000256" key="8">
    <source>
        <dbReference type="ARBA" id="ARBA00023136"/>
    </source>
</evidence>
<evidence type="ECO:0000256" key="9">
    <source>
        <dbReference type="ARBA" id="ARBA00023180"/>
    </source>
</evidence>
<evidence type="ECO:0000256" key="12">
    <source>
        <dbReference type="SAM" id="Phobius"/>
    </source>
</evidence>
<sequence length="1130" mass="127910">MAKVSQRPETHLLIDQPEKKESNRAIRREERKELELTLVQECREAIGVVPPTDESLAEFEQLLQNDRFHRLHELIEMMKAWDPPTTIAEPRSFLYYGHLQPVLVEMLEDIGKYRAYLERFIVRFEAENECIGPKHQAQSKAEEQSGPIHYAVQHLEAGFLDWLLKRPGTDVNLRNGFKKTALNLLCEQYSRKPAADRMEAIRGLIVRLLQAGADFNICCKDKKLPFALLLKQCDAQQPGACDFIARCTELAPGAIAISSMNERNQHVIGFFNNNPNVRLTVELLEIFLRYNDEASFETYLDRFTVTAANVKKVIRLLLHTACEQKLPRCVQLIVRRGEAEIFRVVKRMRKVARKELAPNAPARYMSQESMELQKCSQLEHRVELKGLLKKACEMADLLVLQTLLSKISDLLVLNDDPLLVLTLAKANDSRRRLEERNALLACAEFLANQQTIHINKRDNSGNTALHLALKHGFDAIALILLHQPYTYLGLRNKDNLTPLDYGTYAFWRSYLDQCIEVRRERSVQNRDVIHLNLNGFDPTPPRKDGELGPGDAAHLSATAPPKPKRRSQGWKLVQSADAACDQTRKFARTVTEMTTPRQIAQSKELKRLLVHPVLHTFIMIKWTRLCHWNYLNLVLTALTMGFFGSYSLTACSVDGPRVYLRVLSVLGAVFVVVRELLQLVFLRRSYFSFENTLDLVNVVAMVAVLATGCNGLVSSLVVISFAMQLTFLLGSLQSNSIATMMYMFKTVSKNFLKSFLLFLPLIGAFVFAFHLTYNQSPEGDAPVCARDDCAEENFNNFRTFWNATIKTLVMTTGEFEAAAIDFENGKMLLFMLFMFFAPIVILNLINGLAVSDIAAIREESELISISKKVMLLEQYERGVANVYPGWLRRCLPKPFFTEHSCHILVKTKEYRKIVVNPRAPRLKPREAHAPSDGTTAAAAAATARGQGSSQTSVAVRPGARPKVTERPLAKVPWVPSDEATNVIFNLRCFRLTLFMRLDQTMLDEALAIVEKRQPTATITASKSTPTVELPAAPPFTVAMHKRTVSPGPARTKPRIDSTQMVDMQEELQAVQAQLRTVLELLRRRETLKRKDTHQTALPAGRKAGKKIKRKTHKQLRKVLRKTASEDAGDQ</sequence>
<evidence type="ECO:0000256" key="2">
    <source>
        <dbReference type="ARBA" id="ARBA00022448"/>
    </source>
</evidence>
<evidence type="ECO:0000313" key="14">
    <source>
        <dbReference type="EnsemblMetazoa" id="ADIR000903-PA"/>
    </source>
</evidence>
<evidence type="ECO:0000256" key="1">
    <source>
        <dbReference type="ARBA" id="ARBA00004141"/>
    </source>
</evidence>
<evidence type="ECO:0000256" key="4">
    <source>
        <dbReference type="ARBA" id="ARBA00022737"/>
    </source>
</evidence>
<dbReference type="InterPro" id="IPR036770">
    <property type="entry name" value="Ankyrin_rpt-contain_sf"/>
</dbReference>
<evidence type="ECO:0000259" key="13">
    <source>
        <dbReference type="Pfam" id="PF00520"/>
    </source>
</evidence>
<feature type="region of interest" description="Disordered" evidence="11">
    <location>
        <begin position="1"/>
        <end position="26"/>
    </location>
</feature>
<evidence type="ECO:0000256" key="6">
    <source>
        <dbReference type="ARBA" id="ARBA00023043"/>
    </source>
</evidence>
<feature type="transmembrane region" description="Helical" evidence="12">
    <location>
        <begin position="751"/>
        <end position="773"/>
    </location>
</feature>
<dbReference type="InterPro" id="IPR052076">
    <property type="entry name" value="TRP_cation_channel"/>
</dbReference>
<dbReference type="PANTHER" id="PTHR47143:SF1">
    <property type="entry name" value="ION_TRANS DOMAIN-CONTAINING PROTEIN"/>
    <property type="match status" value="1"/>
</dbReference>
<evidence type="ECO:0000256" key="5">
    <source>
        <dbReference type="ARBA" id="ARBA00022989"/>
    </source>
</evidence>
<evidence type="ECO:0000256" key="11">
    <source>
        <dbReference type="SAM" id="MobiDB-lite"/>
    </source>
</evidence>
<dbReference type="Proteomes" id="UP000075884">
    <property type="component" value="Unassembled WGS sequence"/>
</dbReference>
<dbReference type="GO" id="GO:1902495">
    <property type="term" value="C:transmembrane transporter complex"/>
    <property type="evidence" value="ECO:0007669"/>
    <property type="project" value="TreeGrafter"/>
</dbReference>
<dbReference type="Pfam" id="PF00520">
    <property type="entry name" value="Ion_trans"/>
    <property type="match status" value="1"/>
</dbReference>
<name>A0A182MZU8_9DIPT</name>
<dbReference type="Gene3D" id="1.25.40.20">
    <property type="entry name" value="Ankyrin repeat-containing domain"/>
    <property type="match status" value="2"/>
</dbReference>
<dbReference type="InterPro" id="IPR005821">
    <property type="entry name" value="Ion_trans_dom"/>
</dbReference>
<keyword evidence="4" id="KW-0677">Repeat</keyword>
<reference evidence="14" key="2">
    <citation type="submission" date="2020-05" db="UniProtKB">
        <authorList>
            <consortium name="EnsemblMetazoa"/>
        </authorList>
    </citation>
    <scope>IDENTIFICATION</scope>
    <source>
        <strain evidence="14">WRAIR2</strain>
    </source>
</reference>
<dbReference type="VEuPathDB" id="VectorBase:ADIR000903"/>
<dbReference type="SUPFAM" id="SSF48403">
    <property type="entry name" value="Ankyrin repeat"/>
    <property type="match status" value="1"/>
</dbReference>
<protein>
    <recommendedName>
        <fullName evidence="13">Ion transport domain-containing protein</fullName>
    </recommendedName>
</protein>
<feature type="compositionally biased region" description="Low complexity" evidence="11">
    <location>
        <begin position="934"/>
        <end position="943"/>
    </location>
</feature>
<accession>A0A182MZU8</accession>
<feature type="region of interest" description="Disordered" evidence="11">
    <location>
        <begin position="1089"/>
        <end position="1112"/>
    </location>
</feature>
<feature type="transmembrane region" description="Helical" evidence="12">
    <location>
        <begin position="658"/>
        <end position="677"/>
    </location>
</feature>
<feature type="region of interest" description="Disordered" evidence="11">
    <location>
        <begin position="534"/>
        <end position="568"/>
    </location>
</feature>
<keyword evidence="6" id="KW-0040">ANK repeat</keyword>
<evidence type="ECO:0000256" key="3">
    <source>
        <dbReference type="ARBA" id="ARBA00022692"/>
    </source>
</evidence>
<keyword evidence="15" id="KW-1185">Reference proteome</keyword>
<evidence type="ECO:0000256" key="10">
    <source>
        <dbReference type="ARBA" id="ARBA00023303"/>
    </source>
</evidence>
<feature type="transmembrane region" description="Helical" evidence="12">
    <location>
        <begin position="628"/>
        <end position="646"/>
    </location>
</feature>
<organism evidence="14 15">
    <name type="scientific">Anopheles dirus</name>
    <dbReference type="NCBI Taxonomy" id="7168"/>
    <lineage>
        <taxon>Eukaryota</taxon>
        <taxon>Metazoa</taxon>
        <taxon>Ecdysozoa</taxon>
        <taxon>Arthropoda</taxon>
        <taxon>Hexapoda</taxon>
        <taxon>Insecta</taxon>
        <taxon>Pterygota</taxon>
        <taxon>Neoptera</taxon>
        <taxon>Endopterygota</taxon>
        <taxon>Diptera</taxon>
        <taxon>Nematocera</taxon>
        <taxon>Culicoidea</taxon>
        <taxon>Culicidae</taxon>
        <taxon>Anophelinae</taxon>
        <taxon>Anopheles</taxon>
    </lineage>
</organism>
<keyword evidence="7" id="KW-0406">Ion transport</keyword>
<keyword evidence="5 12" id="KW-1133">Transmembrane helix</keyword>
<feature type="transmembrane region" description="Helical" evidence="12">
    <location>
        <begin position="828"/>
        <end position="850"/>
    </location>
</feature>
<feature type="compositionally biased region" description="Basic residues" evidence="11">
    <location>
        <begin position="1102"/>
        <end position="1112"/>
    </location>
</feature>
<evidence type="ECO:0000256" key="7">
    <source>
        <dbReference type="ARBA" id="ARBA00023065"/>
    </source>
</evidence>
<evidence type="ECO:0000313" key="15">
    <source>
        <dbReference type="Proteomes" id="UP000075884"/>
    </source>
</evidence>
<feature type="transmembrane region" description="Helical" evidence="12">
    <location>
        <begin position="697"/>
        <end position="730"/>
    </location>
</feature>
<dbReference type="GO" id="GO:0005216">
    <property type="term" value="F:monoatomic ion channel activity"/>
    <property type="evidence" value="ECO:0007669"/>
    <property type="project" value="InterPro"/>
</dbReference>
<keyword evidence="2" id="KW-0813">Transport</keyword>
<feature type="region of interest" description="Disordered" evidence="11">
    <location>
        <begin position="921"/>
        <end position="961"/>
    </location>
</feature>
<keyword evidence="9" id="KW-0325">Glycoprotein</keyword>
<reference evidence="15" key="1">
    <citation type="submission" date="2013-03" db="EMBL/GenBank/DDBJ databases">
        <title>The Genome Sequence of Anopheles dirus WRAIR2.</title>
        <authorList>
            <consortium name="The Broad Institute Genomics Platform"/>
            <person name="Neafsey D.E."/>
            <person name="Walton C."/>
            <person name="Walker B."/>
            <person name="Young S.K."/>
            <person name="Zeng Q."/>
            <person name="Gargeya S."/>
            <person name="Fitzgerald M."/>
            <person name="Haas B."/>
            <person name="Abouelleil A."/>
            <person name="Allen A.W."/>
            <person name="Alvarado L."/>
            <person name="Arachchi H.M."/>
            <person name="Berlin A.M."/>
            <person name="Chapman S.B."/>
            <person name="Gainer-Dewar J."/>
            <person name="Goldberg J."/>
            <person name="Griggs A."/>
            <person name="Gujja S."/>
            <person name="Hansen M."/>
            <person name="Howarth C."/>
            <person name="Imamovic A."/>
            <person name="Ireland A."/>
            <person name="Larimer J."/>
            <person name="McCowan C."/>
            <person name="Murphy C."/>
            <person name="Pearson M."/>
            <person name="Poon T.W."/>
            <person name="Priest M."/>
            <person name="Roberts A."/>
            <person name="Saif S."/>
            <person name="Shea T."/>
            <person name="Sisk P."/>
            <person name="Sykes S."/>
            <person name="Wortman J."/>
            <person name="Nusbaum C."/>
            <person name="Birren B."/>
        </authorList>
    </citation>
    <scope>NUCLEOTIDE SEQUENCE [LARGE SCALE GENOMIC DNA]</scope>
    <source>
        <strain evidence="15">WRAIR2</strain>
    </source>
</reference>
<feature type="domain" description="Ion transport" evidence="13">
    <location>
        <begin position="628"/>
        <end position="860"/>
    </location>
</feature>
<comment type="subcellular location">
    <subcellularLocation>
        <location evidence="1">Membrane</location>
        <topology evidence="1">Multi-pass membrane protein</topology>
    </subcellularLocation>
</comment>
<dbReference type="EnsemblMetazoa" id="ADIR000903-RA">
    <property type="protein sequence ID" value="ADIR000903-PA"/>
    <property type="gene ID" value="ADIR000903"/>
</dbReference>
<proteinExistence type="predicted"/>
<keyword evidence="3 12" id="KW-0812">Transmembrane</keyword>
<keyword evidence="8 12" id="KW-0472">Membrane</keyword>
<dbReference type="AlphaFoldDB" id="A0A182MZU8"/>
<dbReference type="STRING" id="7168.A0A182MZU8"/>
<dbReference type="PANTHER" id="PTHR47143">
    <property type="entry name" value="TRANSIENT RECEPTOR POTENTIAL CATION CHANNEL PROTEIN PAINLESS"/>
    <property type="match status" value="1"/>
</dbReference>